<dbReference type="InterPro" id="IPR040198">
    <property type="entry name" value="Fido_containing"/>
</dbReference>
<feature type="site" description="Important for autoinhibition of adenylyltransferase activity" evidence="2">
    <location>
        <position position="152"/>
    </location>
</feature>
<accession>A0A2M6K8T1</accession>
<dbReference type="PANTHER" id="PTHR13504:SF38">
    <property type="entry name" value="FIDO DOMAIN-CONTAINING PROTEIN"/>
    <property type="match status" value="1"/>
</dbReference>
<dbReference type="AlphaFoldDB" id="A0A2M6K8T1"/>
<keyword evidence="1" id="KW-0547">Nucleotide-binding</keyword>
<dbReference type="EMBL" id="PCWW01000048">
    <property type="protein sequence ID" value="PIR13253.1"/>
    <property type="molecule type" value="Genomic_DNA"/>
</dbReference>
<dbReference type="PROSITE" id="PS51459">
    <property type="entry name" value="FIDO"/>
    <property type="match status" value="1"/>
</dbReference>
<organism evidence="4 5">
    <name type="scientific">Candidatus Falkowbacteria bacterium CG11_big_fil_rev_8_21_14_0_20_39_10</name>
    <dbReference type="NCBI Taxonomy" id="1974570"/>
    <lineage>
        <taxon>Bacteria</taxon>
        <taxon>Candidatus Falkowiibacteriota</taxon>
    </lineage>
</organism>
<dbReference type="GO" id="GO:0005524">
    <property type="term" value="F:ATP binding"/>
    <property type="evidence" value="ECO:0007669"/>
    <property type="project" value="UniProtKB-KW"/>
</dbReference>
<dbReference type="Gene3D" id="1.10.3290.10">
    <property type="entry name" value="Fido-like domain"/>
    <property type="match status" value="1"/>
</dbReference>
<name>A0A2M6K8T1_9BACT</name>
<dbReference type="InterPro" id="IPR003812">
    <property type="entry name" value="Fido"/>
</dbReference>
<dbReference type="InterPro" id="IPR036597">
    <property type="entry name" value="Fido-like_dom_sf"/>
</dbReference>
<gene>
    <name evidence="4" type="ORF">COV49_02830</name>
</gene>
<dbReference type="InterPro" id="IPR036388">
    <property type="entry name" value="WH-like_DNA-bd_sf"/>
</dbReference>
<sequence length="347" mass="40490">MIKLTVRQENILKYIQKNKKAGNRGISEYLGNKVSRFTILRDIKSLLNNGLIIKSGKGRGVYYGEAIENKLLEYYNPDEYFNVPPDRRKARESFNFEVFENLNNTFSRAETDKLNKMNLEYQQRLKTLPPTIVKKEFERLIIELSWKSSAIEGNTYTLIDTEMLIKENKKAKGKKTEEAIMILNHKKALDFIRDKKVNFQKLTLAKIENVHSLITADFQVSKGVRKRLVRITGTKYKPLDNEFQIREALEKLIKTVNKIKSPLVKAVVLILLISYIQPFEDGNKRTARVLGNAVLLAYNFCPLSYRSIDEAEYKKAMLLFYEQNSARYFKELFMEQFKFAINNYFGA</sequence>
<evidence type="ECO:0000256" key="2">
    <source>
        <dbReference type="PIRSR" id="PIRSR640198-3"/>
    </source>
</evidence>
<evidence type="ECO:0000259" key="3">
    <source>
        <dbReference type="PROSITE" id="PS51459"/>
    </source>
</evidence>
<comment type="caution">
    <text evidence="4">The sequence shown here is derived from an EMBL/GenBank/DDBJ whole genome shotgun (WGS) entry which is preliminary data.</text>
</comment>
<keyword evidence="1" id="KW-0067">ATP-binding</keyword>
<dbReference type="PANTHER" id="PTHR13504">
    <property type="entry name" value="FIDO DOMAIN-CONTAINING PROTEIN DDB_G0283145"/>
    <property type="match status" value="1"/>
</dbReference>
<dbReference type="InterPro" id="IPR036390">
    <property type="entry name" value="WH_DNA-bd_sf"/>
</dbReference>
<evidence type="ECO:0000313" key="4">
    <source>
        <dbReference type="EMBL" id="PIR13253.1"/>
    </source>
</evidence>
<dbReference type="SUPFAM" id="SSF140931">
    <property type="entry name" value="Fic-like"/>
    <property type="match status" value="1"/>
</dbReference>
<evidence type="ECO:0000256" key="1">
    <source>
        <dbReference type="PIRSR" id="PIRSR640198-2"/>
    </source>
</evidence>
<protein>
    <submittedName>
        <fullName evidence="4">Cell filamentation protein Fic</fullName>
    </submittedName>
</protein>
<feature type="domain" description="Fido" evidence="3">
    <location>
        <begin position="202"/>
        <end position="335"/>
    </location>
</feature>
<dbReference type="Gene3D" id="1.10.10.10">
    <property type="entry name" value="Winged helix-like DNA-binding domain superfamily/Winged helix DNA-binding domain"/>
    <property type="match status" value="1"/>
</dbReference>
<feature type="binding site" evidence="1">
    <location>
        <begin position="281"/>
        <end position="288"/>
    </location>
    <ligand>
        <name>ATP</name>
        <dbReference type="ChEBI" id="CHEBI:30616"/>
    </ligand>
</feature>
<dbReference type="Pfam" id="PF02661">
    <property type="entry name" value="Fic"/>
    <property type="match status" value="1"/>
</dbReference>
<reference evidence="4 5" key="1">
    <citation type="submission" date="2017-09" db="EMBL/GenBank/DDBJ databases">
        <title>Depth-based differentiation of microbial function through sediment-hosted aquifers and enrichment of novel symbionts in the deep terrestrial subsurface.</title>
        <authorList>
            <person name="Probst A.J."/>
            <person name="Ladd B."/>
            <person name="Jarett J.K."/>
            <person name="Geller-Mcgrath D.E."/>
            <person name="Sieber C.M."/>
            <person name="Emerson J.B."/>
            <person name="Anantharaman K."/>
            <person name="Thomas B.C."/>
            <person name="Malmstrom R."/>
            <person name="Stieglmeier M."/>
            <person name="Klingl A."/>
            <person name="Woyke T."/>
            <person name="Ryan C.M."/>
            <person name="Banfield J.F."/>
        </authorList>
    </citation>
    <scope>NUCLEOTIDE SEQUENCE [LARGE SCALE GENOMIC DNA]</scope>
    <source>
        <strain evidence="4">CG11_big_fil_rev_8_21_14_0_20_39_10</strain>
    </source>
</reference>
<dbReference type="SUPFAM" id="SSF46785">
    <property type="entry name" value="Winged helix' DNA-binding domain"/>
    <property type="match status" value="1"/>
</dbReference>
<evidence type="ECO:0000313" key="5">
    <source>
        <dbReference type="Proteomes" id="UP000230869"/>
    </source>
</evidence>
<dbReference type="Proteomes" id="UP000230869">
    <property type="component" value="Unassembled WGS sequence"/>
</dbReference>
<proteinExistence type="predicted"/>